<feature type="compositionally biased region" description="Gly residues" evidence="13">
    <location>
        <begin position="1"/>
        <end position="10"/>
    </location>
</feature>
<dbReference type="Pfam" id="PF01794">
    <property type="entry name" value="Ferric_reduct"/>
    <property type="match status" value="1"/>
</dbReference>
<evidence type="ECO:0000256" key="6">
    <source>
        <dbReference type="ARBA" id="ARBA00022723"/>
    </source>
</evidence>
<dbReference type="RefSeq" id="WP_052565730.1">
    <property type="nucleotide sequence ID" value="NZ_JQKF01000008.1"/>
</dbReference>
<dbReference type="GO" id="GO:0046872">
    <property type="term" value="F:metal ion binding"/>
    <property type="evidence" value="ECO:0007669"/>
    <property type="project" value="UniProtKB-KW"/>
</dbReference>
<feature type="transmembrane region" description="Helical" evidence="14">
    <location>
        <begin position="147"/>
        <end position="167"/>
    </location>
</feature>
<evidence type="ECO:0000256" key="5">
    <source>
        <dbReference type="ARBA" id="ARBA00022714"/>
    </source>
</evidence>
<dbReference type="GO" id="GO:0016491">
    <property type="term" value="F:oxidoreductase activity"/>
    <property type="evidence" value="ECO:0007669"/>
    <property type="project" value="UniProtKB-KW"/>
</dbReference>
<feature type="domain" description="FAD-binding FR-type" evidence="15">
    <location>
        <begin position="234"/>
        <end position="333"/>
    </location>
</feature>
<organism evidence="16 17">
    <name type="scientific">Ferrimicrobium acidiphilum DSM 19497</name>
    <dbReference type="NCBI Taxonomy" id="1121877"/>
    <lineage>
        <taxon>Bacteria</taxon>
        <taxon>Bacillati</taxon>
        <taxon>Actinomycetota</taxon>
        <taxon>Acidimicrobiia</taxon>
        <taxon>Acidimicrobiales</taxon>
        <taxon>Acidimicrobiaceae</taxon>
        <taxon>Ferrimicrobium</taxon>
    </lineage>
</organism>
<comment type="cofactor">
    <cofactor evidence="1">
        <name>FAD</name>
        <dbReference type="ChEBI" id="CHEBI:57692"/>
    </cofactor>
</comment>
<dbReference type="InterPro" id="IPR039261">
    <property type="entry name" value="FNR_nucleotide-bd"/>
</dbReference>
<evidence type="ECO:0000256" key="11">
    <source>
        <dbReference type="ARBA" id="ARBA00023014"/>
    </source>
</evidence>
<keyword evidence="4 14" id="KW-0812">Transmembrane</keyword>
<proteinExistence type="predicted"/>
<feature type="region of interest" description="Disordered" evidence="13">
    <location>
        <begin position="1"/>
        <end position="21"/>
    </location>
</feature>
<keyword evidence="7" id="KW-0274">FAD</keyword>
<dbReference type="EMBL" id="JXUW01000008">
    <property type="protein sequence ID" value="KJE77052.1"/>
    <property type="molecule type" value="Genomic_DNA"/>
</dbReference>
<gene>
    <name evidence="16" type="primary">asrB</name>
    <name evidence="16" type="ORF">FEAC_11780</name>
</gene>
<dbReference type="InterPro" id="IPR017938">
    <property type="entry name" value="Riboflavin_synthase-like_b-brl"/>
</dbReference>
<evidence type="ECO:0000256" key="8">
    <source>
        <dbReference type="ARBA" id="ARBA00022989"/>
    </source>
</evidence>
<comment type="caution">
    <text evidence="16">The sequence shown here is derived from an EMBL/GenBank/DDBJ whole genome shotgun (WGS) entry which is preliminary data.</text>
</comment>
<evidence type="ECO:0000259" key="15">
    <source>
        <dbReference type="PROSITE" id="PS51384"/>
    </source>
</evidence>
<evidence type="ECO:0000256" key="10">
    <source>
        <dbReference type="ARBA" id="ARBA00023004"/>
    </source>
</evidence>
<evidence type="ECO:0000256" key="1">
    <source>
        <dbReference type="ARBA" id="ARBA00001974"/>
    </source>
</evidence>
<name>A0A0D8FXQ2_9ACTN</name>
<dbReference type="GO" id="GO:0051537">
    <property type="term" value="F:2 iron, 2 sulfur cluster binding"/>
    <property type="evidence" value="ECO:0007669"/>
    <property type="project" value="UniProtKB-KW"/>
</dbReference>
<keyword evidence="12 14" id="KW-0472">Membrane</keyword>
<dbReference type="InterPro" id="IPR017927">
    <property type="entry name" value="FAD-bd_FR_type"/>
</dbReference>
<dbReference type="PANTHER" id="PTHR47354:SF8">
    <property type="entry name" value="1,2-PHENYLACETYL-COA EPOXIDASE, SUBUNIT E"/>
    <property type="match status" value="1"/>
</dbReference>
<protein>
    <submittedName>
        <fullName evidence="16">Anaerobic sulfite reductase subunit B</fullName>
    </submittedName>
</protein>
<evidence type="ECO:0000256" key="4">
    <source>
        <dbReference type="ARBA" id="ARBA00022692"/>
    </source>
</evidence>
<feature type="transmembrane region" description="Helical" evidence="14">
    <location>
        <begin position="105"/>
        <end position="127"/>
    </location>
</feature>
<reference evidence="16 17" key="1">
    <citation type="submission" date="2015-01" db="EMBL/GenBank/DDBJ databases">
        <title>Draft genome of the acidophilic iron oxidizer Ferrimicrobium acidiphilum strain T23.</title>
        <authorList>
            <person name="Poehlein A."/>
            <person name="Eisen S."/>
            <person name="Schloemann M."/>
            <person name="Johnson B.D."/>
            <person name="Daniel R."/>
            <person name="Muehling M."/>
        </authorList>
    </citation>
    <scope>NUCLEOTIDE SEQUENCE [LARGE SCALE GENOMIC DNA]</scope>
    <source>
        <strain evidence="16 17">T23</strain>
    </source>
</reference>
<dbReference type="Proteomes" id="UP000032336">
    <property type="component" value="Unassembled WGS sequence"/>
</dbReference>
<keyword evidence="17" id="KW-1185">Reference proteome</keyword>
<dbReference type="PROSITE" id="PS51384">
    <property type="entry name" value="FAD_FR"/>
    <property type="match status" value="1"/>
</dbReference>
<evidence type="ECO:0000256" key="9">
    <source>
        <dbReference type="ARBA" id="ARBA00023002"/>
    </source>
</evidence>
<keyword evidence="6" id="KW-0479">Metal-binding</keyword>
<feature type="transmembrane region" description="Helical" evidence="14">
    <location>
        <begin position="59"/>
        <end position="84"/>
    </location>
</feature>
<feature type="transmembrane region" description="Helical" evidence="14">
    <location>
        <begin position="209"/>
        <end position="232"/>
    </location>
</feature>
<dbReference type="Pfam" id="PF08022">
    <property type="entry name" value="FAD_binding_8"/>
    <property type="match status" value="1"/>
</dbReference>
<keyword evidence="3" id="KW-0285">Flavoprotein</keyword>
<feature type="transmembrane region" description="Helical" evidence="14">
    <location>
        <begin position="176"/>
        <end position="197"/>
    </location>
</feature>
<dbReference type="SUPFAM" id="SSF52343">
    <property type="entry name" value="Ferredoxin reductase-like, C-terminal NADP-linked domain"/>
    <property type="match status" value="1"/>
</dbReference>
<evidence type="ECO:0000256" key="13">
    <source>
        <dbReference type="SAM" id="MobiDB-lite"/>
    </source>
</evidence>
<dbReference type="Gene3D" id="3.40.50.80">
    <property type="entry name" value="Nucleotide-binding domain of ferredoxin-NADP reductase (FNR) module"/>
    <property type="match status" value="1"/>
</dbReference>
<keyword evidence="9" id="KW-0560">Oxidoreductase</keyword>
<dbReference type="PANTHER" id="PTHR47354">
    <property type="entry name" value="NADH OXIDOREDUCTASE HCR"/>
    <property type="match status" value="1"/>
</dbReference>
<keyword evidence="5" id="KW-0001">2Fe-2S</keyword>
<comment type="subcellular location">
    <subcellularLocation>
        <location evidence="2">Membrane</location>
        <topology evidence="2">Multi-pass membrane protein</topology>
    </subcellularLocation>
</comment>
<evidence type="ECO:0000256" key="3">
    <source>
        <dbReference type="ARBA" id="ARBA00022630"/>
    </source>
</evidence>
<evidence type="ECO:0000256" key="2">
    <source>
        <dbReference type="ARBA" id="ARBA00004141"/>
    </source>
</evidence>
<dbReference type="GeneID" id="78372410"/>
<feature type="transmembrane region" description="Helical" evidence="14">
    <location>
        <begin position="27"/>
        <end position="47"/>
    </location>
</feature>
<accession>A0A0D8FXQ2</accession>
<dbReference type="GO" id="GO:0050660">
    <property type="term" value="F:flavin adenine dinucleotide binding"/>
    <property type="evidence" value="ECO:0007669"/>
    <property type="project" value="TreeGrafter"/>
</dbReference>
<dbReference type="eggNOG" id="COG4097">
    <property type="taxonomic scope" value="Bacteria"/>
</dbReference>
<evidence type="ECO:0000256" key="14">
    <source>
        <dbReference type="SAM" id="Phobius"/>
    </source>
</evidence>
<dbReference type="AlphaFoldDB" id="A0A0D8FXQ2"/>
<dbReference type="Gene3D" id="2.40.30.10">
    <property type="entry name" value="Translation factors"/>
    <property type="match status" value="1"/>
</dbReference>
<sequence length="454" mass="49987">MKTTARGGGLETDPSPTRRASSGETGLLFALALAGIGLGVALGLPLVDGTIHEIHAPGGWTLFLGSVTGLVGTYFAMVMVLMASRLPLLERALGRGGVMGWHKNLSVLAISFILAHAVLTTVAYAQISKTGFSHEIGVLINTYPDMLTAFIALGLMLLIGLVSLPWLRRRLSRENWWLLHLLIYVSLVLSFAHELVLGPSFVNHPVAQWVWGLAWVLVGVAILVYRVCIPLLRSLRHGLRVVAVEPQSNGITKVLLEGQYLDDLRLQGGQFFEWRFLTRGRWWQAHPFSVVDLQGDVIRLMVKPVGDFSSNIAQLKVGTRVWFEGPYGNFTVARRARDRALLIAGGIGVTAIRGLLEDLPAGSRPALILRVTSKTDLMLVDELERLANERNGRVYILSGDRTSVDLRTIAGNIKDYRSRDIFISGSPGFVEAVRDVFLQLGVHRRQLHVEPYSI</sequence>
<evidence type="ECO:0000256" key="12">
    <source>
        <dbReference type="ARBA" id="ARBA00023136"/>
    </source>
</evidence>
<dbReference type="GO" id="GO:0016020">
    <property type="term" value="C:membrane"/>
    <property type="evidence" value="ECO:0007669"/>
    <property type="project" value="UniProtKB-SubCell"/>
</dbReference>
<keyword evidence="8 14" id="KW-1133">Transmembrane helix</keyword>
<evidence type="ECO:0000256" key="7">
    <source>
        <dbReference type="ARBA" id="ARBA00022827"/>
    </source>
</evidence>
<dbReference type="SUPFAM" id="SSF63380">
    <property type="entry name" value="Riboflavin synthase domain-like"/>
    <property type="match status" value="1"/>
</dbReference>
<dbReference type="InterPro" id="IPR013130">
    <property type="entry name" value="Fe3_Rdtase_TM_dom"/>
</dbReference>
<keyword evidence="11" id="KW-0411">Iron-sulfur</keyword>
<evidence type="ECO:0000313" key="17">
    <source>
        <dbReference type="Proteomes" id="UP000032336"/>
    </source>
</evidence>
<dbReference type="InterPro" id="IPR013112">
    <property type="entry name" value="FAD-bd_8"/>
</dbReference>
<evidence type="ECO:0000313" key="16">
    <source>
        <dbReference type="EMBL" id="KJE77052.1"/>
    </source>
</evidence>
<keyword evidence="10" id="KW-0408">Iron</keyword>
<dbReference type="STRING" id="1121877.FEAC_11780"/>
<dbReference type="InterPro" id="IPR050415">
    <property type="entry name" value="MRET"/>
</dbReference>